<dbReference type="OrthoDB" id="2299663at2"/>
<sequence length="79" mass="9376">MQEMKAIFTRIEEQLKKQPSESQFSLPELYGEADWQQLYIGTRVQAGNLFRREVLAGHYPTLRLLATKDRKQRSCYRKV</sequence>
<evidence type="ECO:0000313" key="2">
    <source>
        <dbReference type="Proteomes" id="UP000051166"/>
    </source>
</evidence>
<dbReference type="EMBL" id="AZFQ01000053">
    <property type="protein sequence ID" value="KRL97271.1"/>
    <property type="molecule type" value="Genomic_DNA"/>
</dbReference>
<dbReference type="AlphaFoldDB" id="A0A0R1UVX4"/>
<dbReference type="PATRIC" id="fig|1423801.4.peg.1872"/>
<accession>A0A0R1UVX4</accession>
<keyword evidence="2" id="KW-1185">Reference proteome</keyword>
<protein>
    <submittedName>
        <fullName evidence="1">Uncharacterized protein</fullName>
    </submittedName>
</protein>
<evidence type="ECO:0000313" key="1">
    <source>
        <dbReference type="EMBL" id="KRL97271.1"/>
    </source>
</evidence>
<organism evidence="1 2">
    <name type="scientific">Liquorilactobacillus satsumensis DSM 16230 = JCM 12392</name>
    <dbReference type="NCBI Taxonomy" id="1423801"/>
    <lineage>
        <taxon>Bacteria</taxon>
        <taxon>Bacillati</taxon>
        <taxon>Bacillota</taxon>
        <taxon>Bacilli</taxon>
        <taxon>Lactobacillales</taxon>
        <taxon>Lactobacillaceae</taxon>
        <taxon>Liquorilactobacillus</taxon>
    </lineage>
</organism>
<dbReference type="InterPro" id="IPR010813">
    <property type="entry name" value="DUF1413"/>
</dbReference>
<dbReference type="RefSeq" id="WP_054757729.1">
    <property type="nucleotide sequence ID" value="NZ_AZFQ01000053.1"/>
</dbReference>
<proteinExistence type="predicted"/>
<dbReference type="Pfam" id="PF07205">
    <property type="entry name" value="DUF1413"/>
    <property type="match status" value="1"/>
</dbReference>
<name>A0A0R1UVX4_9LACO</name>
<reference evidence="1 2" key="1">
    <citation type="journal article" date="2015" name="Genome Announc.">
        <title>Expanding the biotechnology potential of lactobacilli through comparative genomics of 213 strains and associated genera.</title>
        <authorList>
            <person name="Sun Z."/>
            <person name="Harris H.M."/>
            <person name="McCann A."/>
            <person name="Guo C."/>
            <person name="Argimon S."/>
            <person name="Zhang W."/>
            <person name="Yang X."/>
            <person name="Jeffery I.B."/>
            <person name="Cooney J.C."/>
            <person name="Kagawa T.F."/>
            <person name="Liu W."/>
            <person name="Song Y."/>
            <person name="Salvetti E."/>
            <person name="Wrobel A."/>
            <person name="Rasinkangas P."/>
            <person name="Parkhill J."/>
            <person name="Rea M.C."/>
            <person name="O'Sullivan O."/>
            <person name="Ritari J."/>
            <person name="Douillard F.P."/>
            <person name="Paul Ross R."/>
            <person name="Yang R."/>
            <person name="Briner A.E."/>
            <person name="Felis G.E."/>
            <person name="de Vos W.M."/>
            <person name="Barrangou R."/>
            <person name="Klaenhammer T.R."/>
            <person name="Caufield P.W."/>
            <person name="Cui Y."/>
            <person name="Zhang H."/>
            <person name="O'Toole P.W."/>
        </authorList>
    </citation>
    <scope>NUCLEOTIDE SEQUENCE [LARGE SCALE GENOMIC DNA]</scope>
    <source>
        <strain evidence="1 2">DSM 16230</strain>
    </source>
</reference>
<dbReference type="Proteomes" id="UP000051166">
    <property type="component" value="Unassembled WGS sequence"/>
</dbReference>
<gene>
    <name evidence="1" type="ORF">FD50_GL001831</name>
</gene>
<comment type="caution">
    <text evidence="1">The sequence shown here is derived from an EMBL/GenBank/DDBJ whole genome shotgun (WGS) entry which is preliminary data.</text>
</comment>
<dbReference type="GeneID" id="98309068"/>